<dbReference type="EMBL" id="FPCG01000016">
    <property type="protein sequence ID" value="SFV24949.1"/>
    <property type="molecule type" value="Genomic_DNA"/>
</dbReference>
<dbReference type="AlphaFoldDB" id="A0A1I7MSW3"/>
<dbReference type="Pfam" id="PF20114">
    <property type="entry name" value="DUF6504"/>
    <property type="match status" value="1"/>
</dbReference>
<dbReference type="RefSeq" id="WP_091699498.1">
    <property type="nucleotide sequence ID" value="NZ_FPCG01000016.1"/>
</dbReference>
<keyword evidence="3" id="KW-1185">Reference proteome</keyword>
<evidence type="ECO:0000313" key="2">
    <source>
        <dbReference type="EMBL" id="SFV24949.1"/>
    </source>
</evidence>
<evidence type="ECO:0000313" key="3">
    <source>
        <dbReference type="Proteomes" id="UP000198881"/>
    </source>
</evidence>
<dbReference type="Proteomes" id="UP000198881">
    <property type="component" value="Unassembled WGS sequence"/>
</dbReference>
<name>A0A1I7MSW3_9MICC</name>
<protein>
    <recommendedName>
        <fullName evidence="1">DUF6504 domain-containing protein</fullName>
    </recommendedName>
</protein>
<gene>
    <name evidence="2" type="ORF">SAMN04487966_1167</name>
</gene>
<evidence type="ECO:0000259" key="1">
    <source>
        <dbReference type="Pfam" id="PF20114"/>
    </source>
</evidence>
<reference evidence="2 3" key="1">
    <citation type="submission" date="2016-10" db="EMBL/GenBank/DDBJ databases">
        <authorList>
            <person name="de Groot N.N."/>
        </authorList>
    </citation>
    <scope>NUCLEOTIDE SEQUENCE [LARGE SCALE GENOMIC DNA]</scope>
    <source>
        <strain evidence="2 3">CGMCC 1.7054</strain>
    </source>
</reference>
<feature type="domain" description="DUF6504" evidence="1">
    <location>
        <begin position="7"/>
        <end position="99"/>
    </location>
</feature>
<proteinExistence type="predicted"/>
<dbReference type="OrthoDB" id="5190586at2"/>
<sequence length="109" mass="12866">MVVFTQSVGVEPDGHGVPRYLEWAGRRYVVAAEPVRWYERRKWWVEERRAERGRGAGLIDHEIWRLQVRLARARNAPLVTLDIAHHRDSGRWRLIRVHDRTTAPLQHSA</sequence>
<dbReference type="InterPro" id="IPR045443">
    <property type="entry name" value="DUF6504"/>
</dbReference>
<accession>A0A1I7MSW3</accession>
<organism evidence="2 3">
    <name type="scientific">Micrococcus terreus</name>
    <dbReference type="NCBI Taxonomy" id="574650"/>
    <lineage>
        <taxon>Bacteria</taxon>
        <taxon>Bacillati</taxon>
        <taxon>Actinomycetota</taxon>
        <taxon>Actinomycetes</taxon>
        <taxon>Micrococcales</taxon>
        <taxon>Micrococcaceae</taxon>
        <taxon>Micrococcus</taxon>
    </lineage>
</organism>